<feature type="domain" description="UDP-N-acetylglucosamine 2-epimerase" evidence="2">
    <location>
        <begin position="47"/>
        <end position="374"/>
    </location>
</feature>
<evidence type="ECO:0000259" key="2">
    <source>
        <dbReference type="Pfam" id="PF02350"/>
    </source>
</evidence>
<dbReference type="InterPro" id="IPR029767">
    <property type="entry name" value="WecB-like"/>
</dbReference>
<dbReference type="Pfam" id="PF02350">
    <property type="entry name" value="Epimerase_2"/>
    <property type="match status" value="1"/>
</dbReference>
<dbReference type="Gene3D" id="3.40.50.2000">
    <property type="entry name" value="Glycogen Phosphorylase B"/>
    <property type="match status" value="2"/>
</dbReference>
<dbReference type="PANTHER" id="PTHR43174:SF1">
    <property type="entry name" value="UDP-N-ACETYLGLUCOSAMINE 2-EPIMERASE"/>
    <property type="match status" value="1"/>
</dbReference>
<organism evidence="3 4">
    <name type="scientific">Gandjariella thermophila</name>
    <dbReference type="NCBI Taxonomy" id="1931992"/>
    <lineage>
        <taxon>Bacteria</taxon>
        <taxon>Bacillati</taxon>
        <taxon>Actinomycetota</taxon>
        <taxon>Actinomycetes</taxon>
        <taxon>Pseudonocardiales</taxon>
        <taxon>Pseudonocardiaceae</taxon>
        <taxon>Gandjariella</taxon>
    </lineage>
</organism>
<comment type="caution">
    <text evidence="3">The sequence shown here is derived from an EMBL/GenBank/DDBJ whole genome shotgun (WGS) entry which is preliminary data.</text>
</comment>
<dbReference type="NCBIfam" id="TIGR00236">
    <property type="entry name" value="wecB"/>
    <property type="match status" value="1"/>
</dbReference>
<evidence type="ECO:0000256" key="1">
    <source>
        <dbReference type="RuleBase" id="RU003513"/>
    </source>
</evidence>
<dbReference type="GO" id="GO:0016853">
    <property type="term" value="F:isomerase activity"/>
    <property type="evidence" value="ECO:0007669"/>
    <property type="project" value="UniProtKB-KW"/>
</dbReference>
<keyword evidence="4" id="KW-1185">Reference proteome</keyword>
<dbReference type="PANTHER" id="PTHR43174">
    <property type="entry name" value="UDP-N-ACETYLGLUCOSAMINE 2-EPIMERASE"/>
    <property type="match status" value="1"/>
</dbReference>
<accession>A0A4D4J4S4</accession>
<dbReference type="RefSeq" id="WP_137812909.1">
    <property type="nucleotide sequence ID" value="NZ_BJFL01000004.1"/>
</dbReference>
<dbReference type="AlphaFoldDB" id="A0A4D4J4S4"/>
<dbReference type="Proteomes" id="UP000298860">
    <property type="component" value="Unassembled WGS sequence"/>
</dbReference>
<name>A0A4D4J4S4_9PSEU</name>
<dbReference type="EMBL" id="BJFL01000004">
    <property type="protein sequence ID" value="GDY29748.1"/>
    <property type="molecule type" value="Genomic_DNA"/>
</dbReference>
<gene>
    <name evidence="3" type="primary">wecB_2</name>
    <name evidence="3" type="ORF">GTS_13810</name>
</gene>
<proteinExistence type="inferred from homology"/>
<dbReference type="OrthoDB" id="9803238at2"/>
<dbReference type="SUPFAM" id="SSF53756">
    <property type="entry name" value="UDP-Glycosyltransferase/glycogen phosphorylase"/>
    <property type="match status" value="1"/>
</dbReference>
<reference evidence="4" key="1">
    <citation type="submission" date="2019-04" db="EMBL/GenBank/DDBJ databases">
        <title>Draft genome sequence of Pseudonocardiaceae bacterium SL3-2-4.</title>
        <authorList>
            <person name="Ningsih F."/>
            <person name="Yokota A."/>
            <person name="Sakai Y."/>
            <person name="Nanatani K."/>
            <person name="Yabe S."/>
            <person name="Oetari A."/>
            <person name="Sjamsuridzal W."/>
        </authorList>
    </citation>
    <scope>NUCLEOTIDE SEQUENCE [LARGE SCALE GENOMIC DNA]</scope>
    <source>
        <strain evidence="4">SL3-2-4</strain>
    </source>
</reference>
<dbReference type="CDD" id="cd03786">
    <property type="entry name" value="GTB_UDP-GlcNAc_2-Epimerase"/>
    <property type="match status" value="1"/>
</dbReference>
<sequence>MVQLANSGSETPHTGTRFRPGAVAIVLGTRPEIIKLAPVVWHLGDAAQVIHTGQHFAPGVSGGLFAEYGLPEPAVRLAIGGSPRGSQIGAAVHALDRVFRLRRPSAVVVQGDTNSTVAGALAANAHAIPLVHVEAGLRSFDRRMPEEHNRVITDHLGDLLCAPTSISADNMRREGIPSERIVVTGNTVVEAVRSQLPELAERRRVLAELGVQPDHYVLATIHRPENTDNHETLRAILEAFAEIAREGWPVMLPIHPRTVNAVRTAGCTSLLTPLRVLDPMPHRRFLAIAKHAALLISDSGGLQEEVTVLKRPLLVVRRSTERPEAAEFATLVPAPEAIAGTARAQLAATGVRLAAVAAIPSPYGDGAAGQQIARLTLRITKQARTTA</sequence>
<dbReference type="InterPro" id="IPR003331">
    <property type="entry name" value="UDP_GlcNAc_Epimerase_2_dom"/>
</dbReference>
<protein>
    <submittedName>
        <fullName evidence="3">UDP-N-acetyl glucosamine 2-epimerase</fullName>
    </submittedName>
</protein>
<keyword evidence="1" id="KW-0413">Isomerase</keyword>
<evidence type="ECO:0000313" key="3">
    <source>
        <dbReference type="EMBL" id="GDY29748.1"/>
    </source>
</evidence>
<evidence type="ECO:0000313" key="4">
    <source>
        <dbReference type="Proteomes" id="UP000298860"/>
    </source>
</evidence>
<comment type="similarity">
    <text evidence="1">Belongs to the UDP-N-acetylglucosamine 2-epimerase family.</text>
</comment>